<accession>E6XD52</accession>
<dbReference type="HOGENOM" id="CLU_459078_0_0_10"/>
<dbReference type="RefSeq" id="WP_013552688.1">
    <property type="nucleotide sequence ID" value="NC_014934.1"/>
</dbReference>
<dbReference type="GO" id="GO:0008237">
    <property type="term" value="F:metallopeptidase activity"/>
    <property type="evidence" value="ECO:0007669"/>
    <property type="project" value="InterPro"/>
</dbReference>
<dbReference type="STRING" id="688270.Celal_3995"/>
<dbReference type="EMBL" id="CP002453">
    <property type="protein sequence ID" value="ADV51239.1"/>
    <property type="molecule type" value="Genomic_DNA"/>
</dbReference>
<proteinExistence type="predicted"/>
<sequence length="594" mass="68978">MSRDRELTMEIEVAGRSFNEQKEKLALTPWPSAKPIFHFRRWEGSWNEFMKGDFDGFHETREDDFKYGFDWLGDDYYDFGKTDDLNKRAGRYNYIYNDVFNSIKDPGDSGKKVPIVMEDKNIESNESLLIAKYKYKAIFQKDAKLYTLNEKDYFPSWVTIRQGKTVSLLVGYRNYDVTVGPQFGDNDDSFHIVAEPGYENHFEISAPEIKKEDLNSNGLPLDITCKNVINRDVSILVYHTDNCTIKSPDGTIDLAKYGTLVGELRVMKNNIEYMLDVVLVRVQRKNTADFANSTLNDLRKLQKTMGRAFSQASINCSFSVQTLSNCKDSNQFIIPDEGNAINHNEYKQYINNKFLYEEYKASLTNTTPISFSQFKNNHHDVRSNFEGTTKKRFILYLHTYYHRDGIYGSADEVEENIQSSDKGKWAILYNDGTSYFVSGIHEAAHSMGLAHSFNSYQTKKTSCFDNNDRPDEFSNVDVYPSGELTYYFHKRTTGNKHLLRRGCTENIMDYNNCYFYNQDISVDYLKGAPPEGRPVNDITENNKRYKTKTPLRFHTIPLEGTPPKKTIRKNSMFAISFYKWQWELLQTDDEVVSR</sequence>
<dbReference type="Proteomes" id="UP000008634">
    <property type="component" value="Chromosome"/>
</dbReference>
<gene>
    <name evidence="1" type="ordered locus">Celal_3995</name>
</gene>
<dbReference type="InterPro" id="IPR024079">
    <property type="entry name" value="MetalloPept_cat_dom_sf"/>
</dbReference>
<dbReference type="KEGG" id="cao:Celal_3995"/>
<dbReference type="Gene3D" id="3.40.390.10">
    <property type="entry name" value="Collagenase (Catalytic Domain)"/>
    <property type="match status" value="1"/>
</dbReference>
<evidence type="ECO:0000313" key="2">
    <source>
        <dbReference type="Proteomes" id="UP000008634"/>
    </source>
</evidence>
<reference evidence="1 2" key="1">
    <citation type="journal article" date="2010" name="Stand. Genomic Sci.">
        <title>Complete genome sequence of Cellulophaga algicola type strain (IC166).</title>
        <authorList>
            <person name="Abt B."/>
            <person name="Lu M."/>
            <person name="Misra M."/>
            <person name="Han C."/>
            <person name="Nolan M."/>
            <person name="Lucas S."/>
            <person name="Hammon N."/>
            <person name="Deshpande S."/>
            <person name="Cheng J.F."/>
            <person name="Tapia R."/>
            <person name="Goodwin L."/>
            <person name="Pitluck S."/>
            <person name="Liolios K."/>
            <person name="Pagani I."/>
            <person name="Ivanova N."/>
            <person name="Mavromatis K."/>
            <person name="Ovchinikova G."/>
            <person name="Pati A."/>
            <person name="Chen A."/>
            <person name="Palaniappan K."/>
            <person name="Land M."/>
            <person name="Hauser L."/>
            <person name="Chang Y.J."/>
            <person name="Jeffries C.D."/>
            <person name="Detter J.C."/>
            <person name="Brambilla E."/>
            <person name="Rohde M."/>
            <person name="Tindall B.J."/>
            <person name="Goker M."/>
            <person name="Woyke T."/>
            <person name="Bristow J."/>
            <person name="Eisen J.A."/>
            <person name="Markowitz V."/>
            <person name="Hugenholtz P."/>
            <person name="Kyrpides N.C."/>
            <person name="Klenk H.P."/>
            <person name="Lapidus A."/>
        </authorList>
    </citation>
    <scope>NUCLEOTIDE SEQUENCE [LARGE SCALE GENOMIC DNA]</scope>
    <source>
        <strain evidence="2">DSM 14237 / IC166 / ACAM 630</strain>
    </source>
</reference>
<evidence type="ECO:0000313" key="1">
    <source>
        <dbReference type="EMBL" id="ADV51239.1"/>
    </source>
</evidence>
<dbReference type="SUPFAM" id="SSF55486">
    <property type="entry name" value="Metalloproteases ('zincins'), catalytic domain"/>
    <property type="match status" value="1"/>
</dbReference>
<name>E6XD52_CELAD</name>
<organism evidence="1 2">
    <name type="scientific">Cellulophaga algicola (strain DSM 14237 / IC166 / ACAM 630)</name>
    <dbReference type="NCBI Taxonomy" id="688270"/>
    <lineage>
        <taxon>Bacteria</taxon>
        <taxon>Pseudomonadati</taxon>
        <taxon>Bacteroidota</taxon>
        <taxon>Flavobacteriia</taxon>
        <taxon>Flavobacteriales</taxon>
        <taxon>Flavobacteriaceae</taxon>
        <taxon>Cellulophaga</taxon>
    </lineage>
</organism>
<protein>
    <submittedName>
        <fullName evidence="1">Uncharacterized protein</fullName>
    </submittedName>
</protein>
<keyword evidence="2" id="KW-1185">Reference proteome</keyword>
<dbReference type="AlphaFoldDB" id="E6XD52"/>
<dbReference type="OrthoDB" id="6717961at2"/>